<comment type="caution">
    <text evidence="5">The sequence shown here is derived from an EMBL/GenBank/DDBJ whole genome shotgun (WGS) entry which is preliminary data.</text>
</comment>
<dbReference type="AlphaFoldDB" id="F5ISN6"/>
<feature type="transmembrane region" description="Helical" evidence="3">
    <location>
        <begin position="7"/>
        <end position="24"/>
    </location>
</feature>
<proteinExistence type="predicted"/>
<dbReference type="HOGENOM" id="CLU_000604_1_22_10"/>
<dbReference type="InterPro" id="IPR003439">
    <property type="entry name" value="ABC_transporter-like_ATP-bd"/>
</dbReference>
<evidence type="ECO:0000256" key="2">
    <source>
        <dbReference type="ARBA" id="ARBA00022840"/>
    </source>
</evidence>
<dbReference type="InterPro" id="IPR027417">
    <property type="entry name" value="P-loop_NTPase"/>
</dbReference>
<dbReference type="EMBL" id="ADLV01000002">
    <property type="protein sequence ID" value="EGK01981.1"/>
    <property type="molecule type" value="Genomic_DNA"/>
</dbReference>
<protein>
    <recommendedName>
        <fullName evidence="4">ABC transporter domain-containing protein</fullName>
    </recommendedName>
</protein>
<dbReference type="SMART" id="SM00382">
    <property type="entry name" value="AAA"/>
    <property type="match status" value="1"/>
</dbReference>
<dbReference type="STRING" id="742766.HMPREF9455_00103"/>
<evidence type="ECO:0000256" key="1">
    <source>
        <dbReference type="ARBA" id="ARBA00022741"/>
    </source>
</evidence>
<dbReference type="Gene3D" id="3.40.50.300">
    <property type="entry name" value="P-loop containing nucleotide triphosphate hydrolases"/>
    <property type="match status" value="1"/>
</dbReference>
<evidence type="ECO:0000313" key="5">
    <source>
        <dbReference type="EMBL" id="EGK01981.1"/>
    </source>
</evidence>
<keyword evidence="1" id="KW-0547">Nucleotide-binding</keyword>
<keyword evidence="6" id="KW-1185">Reference proteome</keyword>
<dbReference type="Proteomes" id="UP000004913">
    <property type="component" value="Unassembled WGS sequence"/>
</dbReference>
<dbReference type="PROSITE" id="PS00211">
    <property type="entry name" value="ABC_TRANSPORTER_1"/>
    <property type="match status" value="1"/>
</dbReference>
<dbReference type="PANTHER" id="PTHR24220:SF470">
    <property type="entry name" value="CELL DIVISION ATP-BINDING PROTEIN FTSE"/>
    <property type="match status" value="1"/>
</dbReference>
<dbReference type="GO" id="GO:0005886">
    <property type="term" value="C:plasma membrane"/>
    <property type="evidence" value="ECO:0007669"/>
    <property type="project" value="TreeGrafter"/>
</dbReference>
<keyword evidence="3" id="KW-0812">Transmembrane</keyword>
<reference evidence="5 6" key="1">
    <citation type="submission" date="2011-04" db="EMBL/GenBank/DDBJ databases">
        <title>The Genome Sequence of Dysgonomonas gadei ATCC BAA-286.</title>
        <authorList>
            <consortium name="The Broad Institute Genome Sequencing Platform"/>
            <person name="Earl A."/>
            <person name="Ward D."/>
            <person name="Feldgarden M."/>
            <person name="Gevers D."/>
            <person name="Pudlo N."/>
            <person name="Martens E."/>
            <person name="Allen-Vercoe E."/>
            <person name="Young S.K."/>
            <person name="Zeng Q."/>
            <person name="Gargeya S."/>
            <person name="Fitzgerald M."/>
            <person name="Haas B."/>
            <person name="Abouelleil A."/>
            <person name="Alvarado L."/>
            <person name="Arachchi H.M."/>
            <person name="Berlin A."/>
            <person name="Brown A."/>
            <person name="Chapman S.B."/>
            <person name="Chen Z."/>
            <person name="Dunbar C."/>
            <person name="Freedman E."/>
            <person name="Gearin G."/>
            <person name="Gellesch M."/>
            <person name="Goldberg J."/>
            <person name="Griggs A."/>
            <person name="Gujja S."/>
            <person name="Heiman D."/>
            <person name="Howarth C."/>
            <person name="Larson L."/>
            <person name="Lui A."/>
            <person name="MacDonald P.J.P."/>
            <person name="Mehta T."/>
            <person name="Montmayeur A."/>
            <person name="Murphy C."/>
            <person name="Neiman D."/>
            <person name="Pearson M."/>
            <person name="Priest M."/>
            <person name="Roberts A."/>
            <person name="Saif S."/>
            <person name="Shea T."/>
            <person name="Shenoy N."/>
            <person name="Sisk P."/>
            <person name="Stolte C."/>
            <person name="Sykes S."/>
            <person name="Yandava C."/>
            <person name="Wortman J."/>
            <person name="Nusbaum C."/>
            <person name="Birren B."/>
        </authorList>
    </citation>
    <scope>NUCLEOTIDE SEQUENCE [LARGE SCALE GENOMIC DNA]</scope>
    <source>
        <strain evidence="5 6">ATCC BAA-286</strain>
    </source>
</reference>
<evidence type="ECO:0000256" key="3">
    <source>
        <dbReference type="SAM" id="Phobius"/>
    </source>
</evidence>
<feature type="domain" description="ABC transporter" evidence="4">
    <location>
        <begin position="35"/>
        <end position="262"/>
    </location>
</feature>
<dbReference type="Pfam" id="PF00005">
    <property type="entry name" value="ABC_tran"/>
    <property type="match status" value="1"/>
</dbReference>
<dbReference type="InterPro" id="IPR003593">
    <property type="entry name" value="AAA+_ATPase"/>
</dbReference>
<dbReference type="GO" id="GO:0005524">
    <property type="term" value="F:ATP binding"/>
    <property type="evidence" value="ECO:0007669"/>
    <property type="project" value="UniProtKB-KW"/>
</dbReference>
<dbReference type="PROSITE" id="PS50893">
    <property type="entry name" value="ABC_TRANSPORTER_2"/>
    <property type="match status" value="1"/>
</dbReference>
<organism evidence="5 6">
    <name type="scientific">Dysgonomonas gadei ATCC BAA-286</name>
    <dbReference type="NCBI Taxonomy" id="742766"/>
    <lineage>
        <taxon>Bacteria</taxon>
        <taxon>Pseudomonadati</taxon>
        <taxon>Bacteroidota</taxon>
        <taxon>Bacteroidia</taxon>
        <taxon>Bacteroidales</taxon>
        <taxon>Dysgonomonadaceae</taxon>
        <taxon>Dysgonomonas</taxon>
    </lineage>
</organism>
<keyword evidence="3" id="KW-1133">Transmembrane helix</keyword>
<name>F5ISN6_9BACT</name>
<dbReference type="GO" id="GO:0016887">
    <property type="term" value="F:ATP hydrolysis activity"/>
    <property type="evidence" value="ECO:0007669"/>
    <property type="project" value="InterPro"/>
</dbReference>
<keyword evidence="3" id="KW-0472">Membrane</keyword>
<keyword evidence="2" id="KW-0067">ATP-binding</keyword>
<accession>F5ISN6</accession>
<dbReference type="PANTHER" id="PTHR24220">
    <property type="entry name" value="IMPORT ATP-BINDING PROTEIN"/>
    <property type="match status" value="1"/>
</dbReference>
<dbReference type="eggNOG" id="COG2884">
    <property type="taxonomic scope" value="Bacteria"/>
</dbReference>
<dbReference type="GO" id="GO:0022857">
    <property type="term" value="F:transmembrane transporter activity"/>
    <property type="evidence" value="ECO:0007669"/>
    <property type="project" value="TreeGrafter"/>
</dbReference>
<evidence type="ECO:0000259" key="4">
    <source>
        <dbReference type="PROSITE" id="PS50893"/>
    </source>
</evidence>
<evidence type="ECO:0000313" key="6">
    <source>
        <dbReference type="Proteomes" id="UP000004913"/>
    </source>
</evidence>
<dbReference type="InterPro" id="IPR017871">
    <property type="entry name" value="ABC_transporter-like_CS"/>
</dbReference>
<gene>
    <name evidence="5" type="ORF">HMPREF9455_00103</name>
</gene>
<dbReference type="SUPFAM" id="SSF52540">
    <property type="entry name" value="P-loop containing nucleoside triphosphate hydrolases"/>
    <property type="match status" value="1"/>
</dbReference>
<sequence length="262" mass="29686">MKSEKCLSISIFNFSLFVLHFSLYTDIVMDKDVIIKYEGVDLDRDGNNILSDINISINEGEFIYLIGKVGSGKSTFLKSLYYEIPIEKGHGRIFDYELESIKKKQIPFLRRKVGIVFQDFQLLIDRTAAKNLEFVLRATGWKNKDLIDIRIGEVLTQVGMQNKGYKMPHELSGGEQQRIVIARALLNSPEIILADEPTGNLDPETGNQIVQLLHTISEGNTAVIMSTHNYAVVQKYPGRIIKCEDGHLKDVKMGNQIQSQNH</sequence>
<dbReference type="InterPro" id="IPR015854">
    <property type="entry name" value="ABC_transpr_LolD-like"/>
</dbReference>